<dbReference type="Proteomes" id="UP000319728">
    <property type="component" value="Unassembled WGS sequence"/>
</dbReference>
<protein>
    <submittedName>
        <fullName evidence="1">SnoaL-like protein</fullName>
    </submittedName>
</protein>
<name>A0A562WI99_9ACTN</name>
<dbReference type="OrthoDB" id="8684708at2"/>
<accession>A0A562WI99</accession>
<comment type="caution">
    <text evidence="1">The sequence shown here is derived from an EMBL/GenBank/DDBJ whole genome shotgun (WGS) entry which is preliminary data.</text>
</comment>
<dbReference type="AlphaFoldDB" id="A0A562WI99"/>
<evidence type="ECO:0000313" key="2">
    <source>
        <dbReference type="Proteomes" id="UP000319728"/>
    </source>
</evidence>
<sequence>MDTAVPKVIREYFDASGRRDVESVVGLFSEDAVVVDESETRRGRSEIRAWQEGPASRYEYTTELRRVEPAGADAFLVDGRIEGNFPGGTADLTWRFTLAGDRIRQLEIAP</sequence>
<gene>
    <name evidence="1" type="ORF">JD81_03128</name>
</gene>
<dbReference type="SUPFAM" id="SSF54427">
    <property type="entry name" value="NTF2-like"/>
    <property type="match status" value="1"/>
</dbReference>
<dbReference type="EMBL" id="VLLP01000001">
    <property type="protein sequence ID" value="TWJ29617.1"/>
    <property type="molecule type" value="Genomic_DNA"/>
</dbReference>
<proteinExistence type="predicted"/>
<keyword evidence="2" id="KW-1185">Reference proteome</keyword>
<dbReference type="Pfam" id="PF12680">
    <property type="entry name" value="SnoaL_2"/>
    <property type="match status" value="1"/>
</dbReference>
<reference evidence="1 2" key="1">
    <citation type="submission" date="2019-07" db="EMBL/GenBank/DDBJ databases">
        <title>R&amp;d 2014.</title>
        <authorList>
            <person name="Klenk H.-P."/>
        </authorList>
    </citation>
    <scope>NUCLEOTIDE SEQUENCE [LARGE SCALE GENOMIC DNA]</scope>
    <source>
        <strain evidence="1 2">DSM 43912</strain>
    </source>
</reference>
<dbReference type="InterPro" id="IPR037401">
    <property type="entry name" value="SnoaL-like"/>
</dbReference>
<organism evidence="1 2">
    <name type="scientific">Micromonospora sagamiensis</name>
    <dbReference type="NCBI Taxonomy" id="47875"/>
    <lineage>
        <taxon>Bacteria</taxon>
        <taxon>Bacillati</taxon>
        <taxon>Actinomycetota</taxon>
        <taxon>Actinomycetes</taxon>
        <taxon>Micromonosporales</taxon>
        <taxon>Micromonosporaceae</taxon>
        <taxon>Micromonospora</taxon>
    </lineage>
</organism>
<dbReference type="RefSeq" id="WP_145818501.1">
    <property type="nucleotide sequence ID" value="NZ_AP023438.1"/>
</dbReference>
<dbReference type="Gene3D" id="3.10.450.50">
    <property type="match status" value="1"/>
</dbReference>
<evidence type="ECO:0000313" key="1">
    <source>
        <dbReference type="EMBL" id="TWJ29617.1"/>
    </source>
</evidence>
<dbReference type="InterPro" id="IPR032710">
    <property type="entry name" value="NTF2-like_dom_sf"/>
</dbReference>